<keyword evidence="3" id="KW-1185">Reference proteome</keyword>
<name>A0AB38UZV4_9MYCO</name>
<dbReference type="EMBL" id="UPHL01000141">
    <property type="protein sequence ID" value="VAZ86073.1"/>
    <property type="molecule type" value="Genomic_DNA"/>
</dbReference>
<reference evidence="3 4" key="1">
    <citation type="submission" date="2018-09" db="EMBL/GenBank/DDBJ databases">
        <authorList>
            <person name="Tagini F."/>
        </authorList>
    </citation>
    <scope>NUCLEOTIDE SEQUENCE [LARGE SCALE GENOMIC DNA]</scope>
    <source>
        <strain evidence="2 3">MK4</strain>
        <strain evidence="1 4">MK42</strain>
    </source>
</reference>
<proteinExistence type="predicted"/>
<organism evidence="1 4">
    <name type="scientific">Mycobacterium persicum</name>
    <dbReference type="NCBI Taxonomy" id="1487726"/>
    <lineage>
        <taxon>Bacteria</taxon>
        <taxon>Bacillati</taxon>
        <taxon>Actinomycetota</taxon>
        <taxon>Actinomycetes</taxon>
        <taxon>Mycobacteriales</taxon>
        <taxon>Mycobacteriaceae</taxon>
        <taxon>Mycobacterium</taxon>
    </lineage>
</organism>
<gene>
    <name evidence="1" type="ORF">LAUMK42_04916</name>
    <name evidence="2" type="ORF">LAUMK4_04933</name>
</gene>
<evidence type="ECO:0000313" key="4">
    <source>
        <dbReference type="Proteomes" id="UP000279331"/>
    </source>
</evidence>
<evidence type="ECO:0000313" key="2">
    <source>
        <dbReference type="EMBL" id="VBA30022.1"/>
    </source>
</evidence>
<comment type="caution">
    <text evidence="1">The sequence shown here is derived from an EMBL/GenBank/DDBJ whole genome shotgun (WGS) entry which is preliminary data.</text>
</comment>
<sequence length="80" mass="9179">MGRQAPIYLCRWRRPGDYGQCPHPHGRRCDITVSRLTRRCRWSRFQPRHHVGPALAGDPVSVCPARSAVALRDTVERMIS</sequence>
<dbReference type="EMBL" id="UPHM01000132">
    <property type="protein sequence ID" value="VBA30022.1"/>
    <property type="molecule type" value="Genomic_DNA"/>
</dbReference>
<protein>
    <submittedName>
        <fullName evidence="1">Uncharacterized protein</fullName>
    </submittedName>
</protein>
<dbReference type="Proteomes" id="UP000271464">
    <property type="component" value="Unassembled WGS sequence"/>
</dbReference>
<evidence type="ECO:0000313" key="3">
    <source>
        <dbReference type="Proteomes" id="UP000271464"/>
    </source>
</evidence>
<dbReference type="AlphaFoldDB" id="A0AB38UZV4"/>
<accession>A0AB38UZV4</accession>
<evidence type="ECO:0000313" key="1">
    <source>
        <dbReference type="EMBL" id="VAZ86073.1"/>
    </source>
</evidence>
<dbReference type="Proteomes" id="UP000279331">
    <property type="component" value="Unassembled WGS sequence"/>
</dbReference>